<dbReference type="SUPFAM" id="SSF49354">
    <property type="entry name" value="PapD-like"/>
    <property type="match status" value="1"/>
</dbReference>
<gene>
    <name evidence="2" type="ORF">SAMN05443550_11113</name>
</gene>
<keyword evidence="3" id="KW-1185">Reference proteome</keyword>
<dbReference type="InterPro" id="IPR013783">
    <property type="entry name" value="Ig-like_fold"/>
</dbReference>
<dbReference type="Gene3D" id="2.60.40.10">
    <property type="entry name" value="Immunoglobulins"/>
    <property type="match status" value="1"/>
</dbReference>
<dbReference type="Proteomes" id="UP000198850">
    <property type="component" value="Unassembled WGS sequence"/>
</dbReference>
<keyword evidence="1" id="KW-1133">Transmembrane helix</keyword>
<dbReference type="InterPro" id="IPR008962">
    <property type="entry name" value="PapD-like_sf"/>
</dbReference>
<proteinExistence type="predicted"/>
<keyword evidence="1" id="KW-0812">Transmembrane</keyword>
<dbReference type="EMBL" id="FNRA01000011">
    <property type="protein sequence ID" value="SEB11760.1"/>
    <property type="molecule type" value="Genomic_DNA"/>
</dbReference>
<evidence type="ECO:0000256" key="1">
    <source>
        <dbReference type="SAM" id="Phobius"/>
    </source>
</evidence>
<keyword evidence="1" id="KW-0472">Membrane</keyword>
<evidence type="ECO:0008006" key="4">
    <source>
        <dbReference type="Google" id="ProtNLM"/>
    </source>
</evidence>
<protein>
    <recommendedName>
        <fullName evidence="4">Molecular chaperone</fullName>
    </recommendedName>
</protein>
<dbReference type="STRING" id="425514.SAMN05443550_11113"/>
<reference evidence="2 3" key="1">
    <citation type="submission" date="2016-10" db="EMBL/GenBank/DDBJ databases">
        <authorList>
            <person name="de Groot N.N."/>
        </authorList>
    </citation>
    <scope>NUCLEOTIDE SEQUENCE [LARGE SCALE GENOMIC DNA]</scope>
    <source>
        <strain evidence="2 3">DSM 19033</strain>
    </source>
</reference>
<evidence type="ECO:0000313" key="3">
    <source>
        <dbReference type="Proteomes" id="UP000198850"/>
    </source>
</evidence>
<feature type="transmembrane region" description="Helical" evidence="1">
    <location>
        <begin position="15"/>
        <end position="32"/>
    </location>
</feature>
<accession>A0A1H4GRU0</accession>
<organism evidence="2 3">
    <name type="scientific">Pedobacter hartonius</name>
    <dbReference type="NCBI Taxonomy" id="425514"/>
    <lineage>
        <taxon>Bacteria</taxon>
        <taxon>Pseudomonadati</taxon>
        <taxon>Bacteroidota</taxon>
        <taxon>Sphingobacteriia</taxon>
        <taxon>Sphingobacteriales</taxon>
        <taxon>Sphingobacteriaceae</taxon>
        <taxon>Pedobacter</taxon>
    </lineage>
</organism>
<evidence type="ECO:0000313" key="2">
    <source>
        <dbReference type="EMBL" id="SEB11760.1"/>
    </source>
</evidence>
<name>A0A1H4GRU0_9SPHI</name>
<dbReference type="AlphaFoldDB" id="A0A1H4GRU0"/>
<sequence length="292" mass="31958">MTISAASVTGLLPNVIHAILIFFWLVTLSLCMPENAKAQGNLLILPKRIVFDGSRRTQDLNLANTGKDTATYIISMIQIRMKEDGTFENITQPDSGQYFADKSLRIFPRSVTLAPRESQTVKIQVIQAANLGPGEYRSHIYFRAVPRTTAAGEKPVVTDSANLSVKLVPVFGISIPAIIRVGENSSGTAISDVSVDLVNVQKPQLNMCLNRIGNMSVYGDLYVNYISLTGKKIRVGAVNGIAVYTPLPRRKVTMKLDILPGVDYHSGKLEIQYALPTAAKIVMLSEKELPLQ</sequence>